<dbReference type="Pfam" id="PF09320">
    <property type="entry name" value="DUF1977"/>
    <property type="match status" value="1"/>
</dbReference>
<dbReference type="InterPro" id="IPR036869">
    <property type="entry name" value="J_dom_sf"/>
</dbReference>
<evidence type="ECO:0000313" key="8">
    <source>
        <dbReference type="EMBL" id="CAI2373565.1"/>
    </source>
</evidence>
<evidence type="ECO:0000256" key="6">
    <source>
        <dbReference type="SAM" id="Phobius"/>
    </source>
</evidence>
<evidence type="ECO:0000256" key="3">
    <source>
        <dbReference type="ARBA" id="ARBA00022989"/>
    </source>
</evidence>
<dbReference type="Pfam" id="PF00226">
    <property type="entry name" value="DnaJ"/>
    <property type="match status" value="1"/>
</dbReference>
<dbReference type="GO" id="GO:0016020">
    <property type="term" value="C:membrane"/>
    <property type="evidence" value="ECO:0007669"/>
    <property type="project" value="UniProtKB-SubCell"/>
</dbReference>
<comment type="subcellular location">
    <subcellularLocation>
        <location evidence="1">Membrane</location>
        <topology evidence="1">Single-pass membrane protein</topology>
    </subcellularLocation>
</comment>
<accession>A0AAD2CX02</accession>
<evidence type="ECO:0000256" key="2">
    <source>
        <dbReference type="ARBA" id="ARBA00022692"/>
    </source>
</evidence>
<dbReference type="InterPro" id="IPR015399">
    <property type="entry name" value="DUF1977_DnaJ-like"/>
</dbReference>
<keyword evidence="4 6" id="KW-0472">Membrane</keyword>
<reference evidence="8" key="1">
    <citation type="submission" date="2023-07" db="EMBL/GenBank/DDBJ databases">
        <authorList>
            <consortium name="AG Swart"/>
            <person name="Singh M."/>
            <person name="Singh A."/>
            <person name="Seah K."/>
            <person name="Emmerich C."/>
        </authorList>
    </citation>
    <scope>NUCLEOTIDE SEQUENCE</scope>
    <source>
        <strain evidence="8">DP1</strain>
    </source>
</reference>
<dbReference type="PANTHER" id="PTHR43908">
    <property type="entry name" value="AT29763P-RELATED"/>
    <property type="match status" value="1"/>
</dbReference>
<feature type="compositionally biased region" description="Low complexity" evidence="5">
    <location>
        <begin position="55"/>
        <end position="68"/>
    </location>
</feature>
<proteinExistence type="predicted"/>
<dbReference type="InterPro" id="IPR001623">
    <property type="entry name" value="DnaJ_domain"/>
</dbReference>
<dbReference type="AlphaFoldDB" id="A0AAD2CX02"/>
<dbReference type="PRINTS" id="PR00625">
    <property type="entry name" value="JDOMAIN"/>
</dbReference>
<dbReference type="PROSITE" id="PS50076">
    <property type="entry name" value="DNAJ_2"/>
    <property type="match status" value="1"/>
</dbReference>
<name>A0AAD2CX02_EUPCR</name>
<keyword evidence="3 6" id="KW-1133">Transmembrane helix</keyword>
<dbReference type="EMBL" id="CAMPGE010014917">
    <property type="protein sequence ID" value="CAI2373565.1"/>
    <property type="molecule type" value="Genomic_DNA"/>
</dbReference>
<organism evidence="8 9">
    <name type="scientific">Euplotes crassus</name>
    <dbReference type="NCBI Taxonomy" id="5936"/>
    <lineage>
        <taxon>Eukaryota</taxon>
        <taxon>Sar</taxon>
        <taxon>Alveolata</taxon>
        <taxon>Ciliophora</taxon>
        <taxon>Intramacronucleata</taxon>
        <taxon>Spirotrichea</taxon>
        <taxon>Hypotrichia</taxon>
        <taxon>Euplotida</taxon>
        <taxon>Euplotidae</taxon>
        <taxon>Moneuplotes</taxon>
    </lineage>
</organism>
<feature type="transmembrane region" description="Helical" evidence="6">
    <location>
        <begin position="226"/>
        <end position="245"/>
    </location>
</feature>
<dbReference type="SMART" id="SM00271">
    <property type="entry name" value="DnaJ"/>
    <property type="match status" value="1"/>
</dbReference>
<evidence type="ECO:0000259" key="7">
    <source>
        <dbReference type="PROSITE" id="PS50076"/>
    </source>
</evidence>
<sequence>MNKDEAERCIEIAKKAINNSDYHKAIRFLQKSKKLHPTPAADGLIQLCEMNLQHKPASAPSGSKSSDGPYQRKTQQKVETPKKNYTSEEVKLCKDIIRKTNYYDILGVEKKATEAEIKKKYRKLALKFHPDKNNAPKATDAFKKVSTAYMCLSDAKKRDIYDQHGTEDNFRQNYRQYFREEEQYDIFDFFDILNGGPMYNQRVRRRQQPRRHNAQGQENQNGFGQLLPILFVILFMVVANISGNISAGPSYSLTKTNEYKIGVISQTHNVEYFVDSSTYETINENRRQRDSLESTLEEDYFRLKSRECSRKTENRAYYIRQAKYYTENSSRYSTNMKKADSIDLSACGIVQQMKETSQRNRRYNRRAYW</sequence>
<dbReference type="InterPro" id="IPR051100">
    <property type="entry name" value="DnaJ_subfamily_B/C"/>
</dbReference>
<dbReference type="Gene3D" id="1.10.287.110">
    <property type="entry name" value="DnaJ domain"/>
    <property type="match status" value="1"/>
</dbReference>
<comment type="caution">
    <text evidence="8">The sequence shown here is derived from an EMBL/GenBank/DDBJ whole genome shotgun (WGS) entry which is preliminary data.</text>
</comment>
<evidence type="ECO:0000256" key="5">
    <source>
        <dbReference type="SAM" id="MobiDB-lite"/>
    </source>
</evidence>
<dbReference type="SUPFAM" id="SSF46565">
    <property type="entry name" value="Chaperone J-domain"/>
    <property type="match status" value="1"/>
</dbReference>
<dbReference type="CDD" id="cd06257">
    <property type="entry name" value="DnaJ"/>
    <property type="match status" value="1"/>
</dbReference>
<feature type="domain" description="J" evidence="7">
    <location>
        <begin position="101"/>
        <end position="165"/>
    </location>
</feature>
<feature type="region of interest" description="Disordered" evidence="5">
    <location>
        <begin position="55"/>
        <end position="83"/>
    </location>
</feature>
<gene>
    <name evidence="8" type="ORF">ECRASSUSDP1_LOCUS14911</name>
</gene>
<protein>
    <recommendedName>
        <fullName evidence="7">J domain-containing protein</fullName>
    </recommendedName>
</protein>
<dbReference type="Proteomes" id="UP001295684">
    <property type="component" value="Unassembled WGS sequence"/>
</dbReference>
<evidence type="ECO:0000313" key="9">
    <source>
        <dbReference type="Proteomes" id="UP001295684"/>
    </source>
</evidence>
<evidence type="ECO:0000256" key="4">
    <source>
        <dbReference type="ARBA" id="ARBA00023136"/>
    </source>
</evidence>
<keyword evidence="9" id="KW-1185">Reference proteome</keyword>
<keyword evidence="2 6" id="KW-0812">Transmembrane</keyword>
<evidence type="ECO:0000256" key="1">
    <source>
        <dbReference type="ARBA" id="ARBA00004167"/>
    </source>
</evidence>